<accession>A0ABU2MLR5</accession>
<proteinExistence type="predicted"/>
<protein>
    <recommendedName>
        <fullName evidence="3">Oxidoreductase</fullName>
    </recommendedName>
</protein>
<evidence type="ECO:0008006" key="3">
    <source>
        <dbReference type="Google" id="ProtNLM"/>
    </source>
</evidence>
<keyword evidence="2" id="KW-1185">Reference proteome</keyword>
<evidence type="ECO:0000313" key="1">
    <source>
        <dbReference type="EMBL" id="MDT0342475.1"/>
    </source>
</evidence>
<dbReference type="Proteomes" id="UP001183246">
    <property type="component" value="Unassembled WGS sequence"/>
</dbReference>
<dbReference type="EMBL" id="JAVREL010000003">
    <property type="protein sequence ID" value="MDT0342475.1"/>
    <property type="molecule type" value="Genomic_DNA"/>
</dbReference>
<reference evidence="2" key="1">
    <citation type="submission" date="2023-07" db="EMBL/GenBank/DDBJ databases">
        <title>30 novel species of actinomycetes from the DSMZ collection.</title>
        <authorList>
            <person name="Nouioui I."/>
        </authorList>
    </citation>
    <scope>NUCLEOTIDE SEQUENCE [LARGE SCALE GENOMIC DNA]</scope>
    <source>
        <strain evidence="2">DSM 44938</strain>
    </source>
</reference>
<organism evidence="1 2">
    <name type="scientific">Streptomyces litchfieldiae</name>
    <dbReference type="NCBI Taxonomy" id="3075543"/>
    <lineage>
        <taxon>Bacteria</taxon>
        <taxon>Bacillati</taxon>
        <taxon>Actinomycetota</taxon>
        <taxon>Actinomycetes</taxon>
        <taxon>Kitasatosporales</taxon>
        <taxon>Streptomycetaceae</taxon>
        <taxon>Streptomyces</taxon>
    </lineage>
</organism>
<comment type="caution">
    <text evidence="1">The sequence shown here is derived from an EMBL/GenBank/DDBJ whole genome shotgun (WGS) entry which is preliminary data.</text>
</comment>
<sequence length="80" mass="8716">MRVTNFAVAKVFHRLAVTSDGRRRRERVPGEWSYAYQLRAFAAAVRNGAPVLTPAADAVVTMGLLDDIYRAAGPSPRGLS</sequence>
<name>A0ABU2MLR5_9ACTN</name>
<dbReference type="RefSeq" id="WP_311703606.1">
    <property type="nucleotide sequence ID" value="NZ_JAVREL010000003.1"/>
</dbReference>
<dbReference type="Gene3D" id="3.30.360.10">
    <property type="entry name" value="Dihydrodipicolinate Reductase, domain 2"/>
    <property type="match status" value="1"/>
</dbReference>
<gene>
    <name evidence="1" type="ORF">RM590_07525</name>
</gene>
<evidence type="ECO:0000313" key="2">
    <source>
        <dbReference type="Proteomes" id="UP001183246"/>
    </source>
</evidence>